<dbReference type="SMART" id="SM00881">
    <property type="entry name" value="CoA_binding"/>
    <property type="match status" value="1"/>
</dbReference>
<dbReference type="EMBL" id="FPCH01000002">
    <property type="protein sequence ID" value="SFV32584.1"/>
    <property type="molecule type" value="Genomic_DNA"/>
</dbReference>
<gene>
    <name evidence="2" type="ORF">SAMN04488557_1654</name>
</gene>
<protein>
    <recommendedName>
        <fullName evidence="1">CoA-binding domain-containing protein</fullName>
    </recommendedName>
</protein>
<dbReference type="STRING" id="51670.SAMN04488557_1654"/>
<dbReference type="InterPro" id="IPR003781">
    <property type="entry name" value="CoA-bd"/>
</dbReference>
<name>A0A1I7ND33_9HYPH</name>
<proteinExistence type="predicted"/>
<evidence type="ECO:0000313" key="2">
    <source>
        <dbReference type="EMBL" id="SFV32584.1"/>
    </source>
</evidence>
<reference evidence="3" key="1">
    <citation type="submission" date="2016-10" db="EMBL/GenBank/DDBJ databases">
        <authorList>
            <person name="Varghese N."/>
            <person name="Submissions S."/>
        </authorList>
    </citation>
    <scope>NUCLEOTIDE SEQUENCE [LARGE SCALE GENOMIC DNA]</scope>
    <source>
        <strain evidence="3">DSM 1565</strain>
    </source>
</reference>
<sequence>MMTIDGLSDDEIRSLLKRVKTFAVVGASQKSARPSNGVMRFLIGEGYVVKPVNPGIAGKTIHGQTVYARLADVPAPVDVVDVFRAPEAVTDVVRDAIAVKGSTGASVVWMQLGVINEEAAAMARAAGFTVVMDRCPKIEIARLMLKGKCRTD</sequence>
<evidence type="ECO:0000259" key="1">
    <source>
        <dbReference type="SMART" id="SM00881"/>
    </source>
</evidence>
<dbReference type="AlphaFoldDB" id="A0A1I7ND33"/>
<feature type="domain" description="CoA-binding" evidence="1">
    <location>
        <begin position="15"/>
        <end position="114"/>
    </location>
</feature>
<dbReference type="Pfam" id="PF13380">
    <property type="entry name" value="CoA_binding_2"/>
    <property type="match status" value="1"/>
</dbReference>
<accession>A0A1I7ND33</accession>
<organism evidence="2 3">
    <name type="scientific">Hyphomicrobium facile</name>
    <dbReference type="NCBI Taxonomy" id="51670"/>
    <lineage>
        <taxon>Bacteria</taxon>
        <taxon>Pseudomonadati</taxon>
        <taxon>Pseudomonadota</taxon>
        <taxon>Alphaproteobacteria</taxon>
        <taxon>Hyphomicrobiales</taxon>
        <taxon>Hyphomicrobiaceae</taxon>
        <taxon>Hyphomicrobium</taxon>
    </lineage>
</organism>
<dbReference type="Gene3D" id="3.40.50.720">
    <property type="entry name" value="NAD(P)-binding Rossmann-like Domain"/>
    <property type="match status" value="1"/>
</dbReference>
<dbReference type="SUPFAM" id="SSF51735">
    <property type="entry name" value="NAD(P)-binding Rossmann-fold domains"/>
    <property type="match status" value="1"/>
</dbReference>
<dbReference type="InterPro" id="IPR036291">
    <property type="entry name" value="NAD(P)-bd_dom_sf"/>
</dbReference>
<dbReference type="Proteomes" id="UP000199423">
    <property type="component" value="Unassembled WGS sequence"/>
</dbReference>
<evidence type="ECO:0000313" key="3">
    <source>
        <dbReference type="Proteomes" id="UP000199423"/>
    </source>
</evidence>
<dbReference type="PANTHER" id="PTHR33303">
    <property type="entry name" value="CYTOPLASMIC PROTEIN-RELATED"/>
    <property type="match status" value="1"/>
</dbReference>
<keyword evidence="3" id="KW-1185">Reference proteome</keyword>
<dbReference type="PANTHER" id="PTHR33303:SF2">
    <property type="entry name" value="COA-BINDING DOMAIN-CONTAINING PROTEIN"/>
    <property type="match status" value="1"/>
</dbReference>